<name>A0A5J5GVV2_9BACI</name>
<keyword evidence="3" id="KW-1185">Reference proteome</keyword>
<proteinExistence type="predicted"/>
<dbReference type="Pfam" id="PF07872">
    <property type="entry name" value="DUF1659"/>
    <property type="match status" value="1"/>
</dbReference>
<comment type="caution">
    <text evidence="2">The sequence shown here is derived from an EMBL/GenBank/DDBJ whole genome shotgun (WGS) entry which is preliminary data.</text>
</comment>
<dbReference type="AlphaFoldDB" id="A0A5J5GVV2"/>
<dbReference type="Proteomes" id="UP000326671">
    <property type="component" value="Unassembled WGS sequence"/>
</dbReference>
<evidence type="ECO:0000259" key="1">
    <source>
        <dbReference type="Pfam" id="PF07872"/>
    </source>
</evidence>
<dbReference type="InterPro" id="IPR012454">
    <property type="entry name" value="DUF1659"/>
</dbReference>
<feature type="domain" description="DUF1659" evidence="1">
    <location>
        <begin position="3"/>
        <end position="71"/>
    </location>
</feature>
<dbReference type="EMBL" id="VYKL01000067">
    <property type="protein sequence ID" value="KAA9011778.1"/>
    <property type="molecule type" value="Genomic_DNA"/>
</dbReference>
<dbReference type="OrthoDB" id="48766at2"/>
<organism evidence="2 3">
    <name type="scientific">Niallia endozanthoxylica</name>
    <dbReference type="NCBI Taxonomy" id="2036016"/>
    <lineage>
        <taxon>Bacteria</taxon>
        <taxon>Bacillati</taxon>
        <taxon>Bacillota</taxon>
        <taxon>Bacilli</taxon>
        <taxon>Bacillales</taxon>
        <taxon>Bacillaceae</taxon>
        <taxon>Niallia</taxon>
    </lineage>
</organism>
<evidence type="ECO:0000313" key="2">
    <source>
        <dbReference type="EMBL" id="KAA9011778.1"/>
    </source>
</evidence>
<accession>A0A5J5GVV2</accession>
<evidence type="ECO:0000313" key="3">
    <source>
        <dbReference type="Proteomes" id="UP000326671"/>
    </source>
</evidence>
<reference evidence="2 3" key="1">
    <citation type="submission" date="2019-09" db="EMBL/GenBank/DDBJ databases">
        <title>Whole genome sequences of isolates from the Mars Exploration Rovers.</title>
        <authorList>
            <person name="Seuylemezian A."/>
            <person name="Vaishampayan P."/>
        </authorList>
    </citation>
    <scope>NUCLEOTIDE SEQUENCE [LARGE SCALE GENOMIC DNA]</scope>
    <source>
        <strain evidence="2 3">MER_TA_151</strain>
    </source>
</reference>
<gene>
    <name evidence="2" type="ORF">F4V44_26480</name>
</gene>
<protein>
    <submittedName>
        <fullName evidence="2">DUF1659 domain-containing protein</fullName>
    </submittedName>
</protein>
<dbReference type="RefSeq" id="WP_150442972.1">
    <property type="nucleotide sequence ID" value="NZ_VYKL01000067.1"/>
</dbReference>
<sequence length="72" mass="7738">MAQTMVKAMKLRLTYEIGIGEGGKPIFKSKTYGGVVETATADQLFQVGQALASLSNDPLAMVEKNDLYEVIG</sequence>